<feature type="domain" description="Thioesterase" evidence="1">
    <location>
        <begin position="101"/>
        <end position="303"/>
    </location>
</feature>
<evidence type="ECO:0000313" key="2">
    <source>
        <dbReference type="EMBL" id="GCF08030.1"/>
    </source>
</evidence>
<reference evidence="2 3" key="1">
    <citation type="submission" date="2019-01" db="EMBL/GenBank/DDBJ databases">
        <title>Draft genome sequence of Dictyobacter sp. Uno17.</title>
        <authorList>
            <person name="Wang C.M."/>
            <person name="Zheng Y."/>
            <person name="Sakai Y."/>
            <person name="Abe K."/>
            <person name="Yokota A."/>
            <person name="Yabe S."/>
        </authorList>
    </citation>
    <scope>NUCLEOTIDE SEQUENCE [LARGE SCALE GENOMIC DNA]</scope>
    <source>
        <strain evidence="2 3">Uno17</strain>
    </source>
</reference>
<dbReference type="AlphaFoldDB" id="A0A5A5T962"/>
<proteinExistence type="predicted"/>
<dbReference type="SUPFAM" id="SSF53474">
    <property type="entry name" value="alpha/beta-Hydrolases"/>
    <property type="match status" value="1"/>
</dbReference>
<dbReference type="InterPro" id="IPR029058">
    <property type="entry name" value="AB_hydrolase_fold"/>
</dbReference>
<comment type="caution">
    <text evidence="2">The sequence shown here is derived from an EMBL/GenBank/DDBJ whole genome shotgun (WGS) entry which is preliminary data.</text>
</comment>
<dbReference type="Gene3D" id="3.40.50.1820">
    <property type="entry name" value="alpha/beta hydrolase"/>
    <property type="match status" value="1"/>
</dbReference>
<dbReference type="Pfam" id="PF00975">
    <property type="entry name" value="Thioesterase"/>
    <property type="match status" value="1"/>
</dbReference>
<evidence type="ECO:0000259" key="1">
    <source>
        <dbReference type="Pfam" id="PF00975"/>
    </source>
</evidence>
<name>A0A5A5T962_9CHLR</name>
<organism evidence="2 3">
    <name type="scientific">Dictyobacter arantiisoli</name>
    <dbReference type="NCBI Taxonomy" id="2014874"/>
    <lineage>
        <taxon>Bacteria</taxon>
        <taxon>Bacillati</taxon>
        <taxon>Chloroflexota</taxon>
        <taxon>Ktedonobacteria</taxon>
        <taxon>Ktedonobacterales</taxon>
        <taxon>Dictyobacteraceae</taxon>
        <taxon>Dictyobacter</taxon>
    </lineage>
</organism>
<dbReference type="EMBL" id="BIXY01000017">
    <property type="protein sequence ID" value="GCF08030.1"/>
    <property type="molecule type" value="Genomic_DNA"/>
</dbReference>
<keyword evidence="3" id="KW-1185">Reference proteome</keyword>
<protein>
    <recommendedName>
        <fullName evidence="1">Thioesterase domain-containing protein</fullName>
    </recommendedName>
</protein>
<dbReference type="RefSeq" id="WP_172631953.1">
    <property type="nucleotide sequence ID" value="NZ_BIXY01000017.1"/>
</dbReference>
<gene>
    <name evidence="2" type="ORF">KDI_15940</name>
</gene>
<evidence type="ECO:0000313" key="3">
    <source>
        <dbReference type="Proteomes" id="UP000322530"/>
    </source>
</evidence>
<accession>A0A5A5T962</accession>
<sequence length="322" mass="36938">MLKITHIFYNQMTQTLSVRHSKQDPIQAHTDVASTLRGVSEPNEVVLESTQAPLHTIQKGDQQTRPFFLLHGNWTGGVPFYCYTLARTVGRHQPFHVLDPYHYQGSYKPASIEEMATEHLAAVRSVQPEGPYLLGGFCNGSLLAYEMTRQLHEQGQQVDLLLLIAPTGIPHVRQVIVQMISTICKWLRIKSNYPLTAFLRLRHAIRHLYRLTHAADDLKIRDFPQLVAIDGRLDVMFPPVHALYNDYVGVFTWIASRYEKHYIPENVEFIWAQEELDRRSEWRSMDKAENSVIVPGHHMQAVTDYSDLLAQAFKAILSQKQG</sequence>
<dbReference type="InterPro" id="IPR001031">
    <property type="entry name" value="Thioesterase"/>
</dbReference>
<dbReference type="Proteomes" id="UP000322530">
    <property type="component" value="Unassembled WGS sequence"/>
</dbReference>